<dbReference type="RefSeq" id="WP_277864598.1">
    <property type="nucleotide sequence ID" value="NZ_JARRAG010000004.1"/>
</dbReference>
<evidence type="ECO:0000313" key="2">
    <source>
        <dbReference type="EMBL" id="MDG3008271.1"/>
    </source>
</evidence>
<dbReference type="Gene3D" id="3.40.50.410">
    <property type="entry name" value="von Willebrand factor, type A domain"/>
    <property type="match status" value="1"/>
</dbReference>
<comment type="caution">
    <text evidence="2">The sequence shown here is derived from an EMBL/GenBank/DDBJ whole genome shotgun (WGS) entry which is preliminary data.</text>
</comment>
<organism evidence="2 3">
    <name type="scientific">Paludisphaera mucosa</name>
    <dbReference type="NCBI Taxonomy" id="3030827"/>
    <lineage>
        <taxon>Bacteria</taxon>
        <taxon>Pseudomonadati</taxon>
        <taxon>Planctomycetota</taxon>
        <taxon>Planctomycetia</taxon>
        <taxon>Isosphaerales</taxon>
        <taxon>Isosphaeraceae</taxon>
        <taxon>Paludisphaera</taxon>
    </lineage>
</organism>
<dbReference type="Proteomes" id="UP001216907">
    <property type="component" value="Unassembled WGS sequence"/>
</dbReference>
<proteinExistence type="predicted"/>
<dbReference type="Pfam" id="PF01882">
    <property type="entry name" value="DUF58"/>
    <property type="match status" value="1"/>
</dbReference>
<evidence type="ECO:0000313" key="3">
    <source>
        <dbReference type="Proteomes" id="UP001216907"/>
    </source>
</evidence>
<dbReference type="PANTHER" id="PTHR33608">
    <property type="entry name" value="BLL2464 PROTEIN"/>
    <property type="match status" value="1"/>
</dbReference>
<feature type="domain" description="DUF58" evidence="1">
    <location>
        <begin position="48"/>
        <end position="244"/>
    </location>
</feature>
<reference evidence="2 3" key="1">
    <citation type="submission" date="2023-03" db="EMBL/GenBank/DDBJ databases">
        <title>Paludisphaera mucosa sp. nov. a novel planctomycete from northern fen.</title>
        <authorList>
            <person name="Ivanova A."/>
        </authorList>
    </citation>
    <scope>NUCLEOTIDE SEQUENCE [LARGE SCALE GENOMIC DNA]</scope>
    <source>
        <strain evidence="2 3">Pla2</strain>
    </source>
</reference>
<dbReference type="InterPro" id="IPR002881">
    <property type="entry name" value="DUF58"/>
</dbReference>
<dbReference type="PANTHER" id="PTHR33608:SF7">
    <property type="entry name" value="DUF58 DOMAIN-CONTAINING PROTEIN"/>
    <property type="match status" value="1"/>
</dbReference>
<sequence length="306" mass="34792">MPPPRPYSDPDAVARISDLTLRSRRLVEGAISGLHKSPFHGFNVEFAEYREYSPGEDLRRLDWRVFARSDRHYVKQYEEESNVRVTFLVDASASMKYKGDRAALSKFDYASTLVVSLAMLLTRQQDPVGLVLFDEKAVKTIPPRATQSQVQLVAGMLQACKPERRTELGGLLLALGDQFRRRNMLVIVSDLLTDLDTLYGGLDRLRFSGHEVLIMQVLDHDEVDLPFDGPTVFKDLEGEEELFAEPRGFQKSYRAAMDDFLHGVRKACGARGYDHVRFLTDEPLADALSRFLHTRLEAGRTDRRGR</sequence>
<accession>A0ABT6FL15</accession>
<dbReference type="InterPro" id="IPR036465">
    <property type="entry name" value="vWFA_dom_sf"/>
</dbReference>
<dbReference type="EMBL" id="JARRAG010000004">
    <property type="protein sequence ID" value="MDG3008271.1"/>
    <property type="molecule type" value="Genomic_DNA"/>
</dbReference>
<protein>
    <submittedName>
        <fullName evidence="2">DUF58 domain-containing protein</fullName>
    </submittedName>
</protein>
<keyword evidence="3" id="KW-1185">Reference proteome</keyword>
<name>A0ABT6FL15_9BACT</name>
<dbReference type="SUPFAM" id="SSF53300">
    <property type="entry name" value="vWA-like"/>
    <property type="match status" value="1"/>
</dbReference>
<evidence type="ECO:0000259" key="1">
    <source>
        <dbReference type="Pfam" id="PF01882"/>
    </source>
</evidence>
<gene>
    <name evidence="2" type="ORF">PZE19_31270</name>
</gene>